<gene>
    <name evidence="8" type="ORF">LX83_002058</name>
</gene>
<dbReference type="PANTHER" id="PTHR43229">
    <property type="entry name" value="NODULATION PROTEIN J"/>
    <property type="match status" value="1"/>
</dbReference>
<name>A0AAE3GDF2_9PSEU</name>
<dbReference type="InterPro" id="IPR000412">
    <property type="entry name" value="ABC_2_transport"/>
</dbReference>
<evidence type="ECO:0000313" key="8">
    <source>
        <dbReference type="EMBL" id="MCP2165209.1"/>
    </source>
</evidence>
<feature type="transmembrane region" description="Helical" evidence="6">
    <location>
        <begin position="24"/>
        <end position="46"/>
    </location>
</feature>
<dbReference type="AlphaFoldDB" id="A0AAE3GDF2"/>
<comment type="similarity">
    <text evidence="6">Belongs to the ABC-2 integral membrane protein family.</text>
</comment>
<keyword evidence="4 6" id="KW-0472">Membrane</keyword>
<dbReference type="InterPro" id="IPR047817">
    <property type="entry name" value="ABC2_TM_bact-type"/>
</dbReference>
<comment type="caution">
    <text evidence="8">The sequence shown here is derived from an EMBL/GenBank/DDBJ whole genome shotgun (WGS) entry which is preliminary data.</text>
</comment>
<dbReference type="InterPro" id="IPR013525">
    <property type="entry name" value="ABC2_TM"/>
</dbReference>
<dbReference type="GO" id="GO:0046677">
    <property type="term" value="P:response to antibiotic"/>
    <property type="evidence" value="ECO:0007669"/>
    <property type="project" value="UniProtKB-KW"/>
</dbReference>
<keyword evidence="3 6" id="KW-1133">Transmembrane helix</keyword>
<feature type="domain" description="ABC transmembrane type-2" evidence="7">
    <location>
        <begin position="24"/>
        <end position="252"/>
    </location>
</feature>
<evidence type="ECO:0000256" key="2">
    <source>
        <dbReference type="ARBA" id="ARBA00022692"/>
    </source>
</evidence>
<evidence type="ECO:0000256" key="4">
    <source>
        <dbReference type="ARBA" id="ARBA00023136"/>
    </source>
</evidence>
<evidence type="ECO:0000259" key="7">
    <source>
        <dbReference type="PROSITE" id="PS51012"/>
    </source>
</evidence>
<accession>A0AAE3GDF2</accession>
<dbReference type="Proteomes" id="UP001206128">
    <property type="component" value="Unassembled WGS sequence"/>
</dbReference>
<evidence type="ECO:0000256" key="6">
    <source>
        <dbReference type="RuleBase" id="RU361157"/>
    </source>
</evidence>
<dbReference type="GO" id="GO:0140359">
    <property type="term" value="F:ABC-type transporter activity"/>
    <property type="evidence" value="ECO:0007669"/>
    <property type="project" value="InterPro"/>
</dbReference>
<feature type="transmembrane region" description="Helical" evidence="6">
    <location>
        <begin position="222"/>
        <end position="245"/>
    </location>
</feature>
<evidence type="ECO:0000313" key="9">
    <source>
        <dbReference type="Proteomes" id="UP001206128"/>
    </source>
</evidence>
<dbReference type="RefSeq" id="WP_253769764.1">
    <property type="nucleotide sequence ID" value="NZ_JAMTCK010000004.1"/>
</dbReference>
<keyword evidence="5" id="KW-0046">Antibiotic resistance</keyword>
<evidence type="ECO:0000256" key="3">
    <source>
        <dbReference type="ARBA" id="ARBA00022989"/>
    </source>
</evidence>
<keyword evidence="9" id="KW-1185">Reference proteome</keyword>
<dbReference type="InterPro" id="IPR051784">
    <property type="entry name" value="Nod_factor_ABC_transporter"/>
</dbReference>
<protein>
    <recommendedName>
        <fullName evidence="6">Transport permease protein</fullName>
    </recommendedName>
</protein>
<dbReference type="Pfam" id="PF01061">
    <property type="entry name" value="ABC2_membrane"/>
    <property type="match status" value="1"/>
</dbReference>
<evidence type="ECO:0000256" key="1">
    <source>
        <dbReference type="ARBA" id="ARBA00004141"/>
    </source>
</evidence>
<feature type="transmembrane region" description="Helical" evidence="6">
    <location>
        <begin position="169"/>
        <end position="191"/>
    </location>
</feature>
<keyword evidence="6" id="KW-1003">Cell membrane</keyword>
<organism evidence="8 9">
    <name type="scientific">Goodfellowiella coeruleoviolacea</name>
    <dbReference type="NCBI Taxonomy" id="334858"/>
    <lineage>
        <taxon>Bacteria</taxon>
        <taxon>Bacillati</taxon>
        <taxon>Actinomycetota</taxon>
        <taxon>Actinomycetes</taxon>
        <taxon>Pseudonocardiales</taxon>
        <taxon>Pseudonocardiaceae</taxon>
        <taxon>Goodfellowiella</taxon>
    </lineage>
</organism>
<dbReference type="GO" id="GO:0043190">
    <property type="term" value="C:ATP-binding cassette (ABC) transporter complex"/>
    <property type="evidence" value="ECO:0007669"/>
    <property type="project" value="InterPro"/>
</dbReference>
<proteinExistence type="inferred from homology"/>
<dbReference type="PROSITE" id="PS51012">
    <property type="entry name" value="ABC_TM2"/>
    <property type="match status" value="1"/>
</dbReference>
<comment type="subcellular location">
    <subcellularLocation>
        <location evidence="6">Cell membrane</location>
        <topology evidence="6">Multi-pass membrane protein</topology>
    </subcellularLocation>
    <subcellularLocation>
        <location evidence="1">Membrane</location>
        <topology evidence="1">Multi-pass membrane protein</topology>
    </subcellularLocation>
</comment>
<keyword evidence="6" id="KW-0813">Transport</keyword>
<feature type="transmembrane region" description="Helical" evidence="6">
    <location>
        <begin position="58"/>
        <end position="77"/>
    </location>
</feature>
<feature type="transmembrane region" description="Helical" evidence="6">
    <location>
        <begin position="137"/>
        <end position="162"/>
    </location>
</feature>
<reference evidence="8" key="1">
    <citation type="submission" date="2022-06" db="EMBL/GenBank/DDBJ databases">
        <title>Genomic Encyclopedia of Archaeal and Bacterial Type Strains, Phase II (KMG-II): from individual species to whole genera.</title>
        <authorList>
            <person name="Goeker M."/>
        </authorList>
    </citation>
    <scope>NUCLEOTIDE SEQUENCE</scope>
    <source>
        <strain evidence="8">DSM 43935</strain>
    </source>
</reference>
<dbReference type="EMBL" id="JAMTCK010000004">
    <property type="protein sequence ID" value="MCP2165209.1"/>
    <property type="molecule type" value="Genomic_DNA"/>
</dbReference>
<evidence type="ECO:0000256" key="5">
    <source>
        <dbReference type="ARBA" id="ARBA00023251"/>
    </source>
</evidence>
<keyword evidence="2 6" id="KW-0812">Transmembrane</keyword>
<sequence>MRKFLQDTVTSFHREIRPELRQPWGIVLAMAQPVLFLVLFGSVLTGPHSGFGGAETTWQWFVPGILIMMCLVGPLSCGHQLLSESSGGQLERILVTPVHRAALITGRTLKESVTLCAQAVLIIAIATPFGLTPHIPGALATMLLLTVLGIGLSAFSHLLAIAARPSGNLFWVATQLLLFPLMLLSGVLLPISAGPAWLRGLAAVNPVAYVVDAARALFAGQFLAPAVLPGVVAVAVVTALGLGLATRALRRGS</sequence>
<dbReference type="PIRSF" id="PIRSF006648">
    <property type="entry name" value="DrrB"/>
    <property type="match status" value="1"/>
</dbReference>
<feature type="transmembrane region" description="Helical" evidence="6">
    <location>
        <begin position="113"/>
        <end position="131"/>
    </location>
</feature>
<dbReference type="PANTHER" id="PTHR43229:SF3">
    <property type="entry name" value="ABC-TYPE MULTIDRUG TRANSPORT SYSTEM, PERMEASE COMPONENT"/>
    <property type="match status" value="1"/>
</dbReference>